<feature type="binding site" evidence="6">
    <location>
        <begin position="89"/>
        <end position="92"/>
    </location>
    <ligand>
        <name>(6R)-10-formyltetrahydrofolate</name>
        <dbReference type="ChEBI" id="CHEBI:195366"/>
    </ligand>
</feature>
<sequence>MKLAIFASGSGTNAEAIIHAAQQQTLEMEIALVVTDKPKAKVIEKAERLNVPMLICDPKSFETKDAYEEQVVRELKKRQVTFIALAGYMRLIGSTLLNAYEGRIVNIHPSLLPSFPGLDAIGQAFQAGVKITGVTIHYVDEGMDTGEIIAQEAVRIEETDTVETLHQKVQAVEHQLYPNTLQKIFRSDREVE</sequence>
<evidence type="ECO:0000259" key="7">
    <source>
        <dbReference type="Pfam" id="PF00551"/>
    </source>
</evidence>
<dbReference type="InterPro" id="IPR036477">
    <property type="entry name" value="Formyl_transf_N_sf"/>
</dbReference>
<dbReference type="InterPro" id="IPR001555">
    <property type="entry name" value="GART_AS"/>
</dbReference>
<dbReference type="Gene3D" id="3.40.50.170">
    <property type="entry name" value="Formyl transferase, N-terminal domain"/>
    <property type="match status" value="1"/>
</dbReference>
<reference evidence="8 9" key="1">
    <citation type="submission" date="2017-04" db="EMBL/GenBank/DDBJ databases">
        <title>Bacillus krulwichiae AM31D Genome sequencing and assembly.</title>
        <authorList>
            <person name="Krulwich T.A."/>
            <person name="Anastor L."/>
            <person name="Ehrlich R."/>
            <person name="Ehrlich G.D."/>
            <person name="Janto B."/>
        </authorList>
    </citation>
    <scope>NUCLEOTIDE SEQUENCE [LARGE SCALE GENOMIC DNA]</scope>
    <source>
        <strain evidence="8 9">AM31D</strain>
    </source>
</reference>
<dbReference type="GO" id="GO:0006189">
    <property type="term" value="P:'de novo' IMP biosynthetic process"/>
    <property type="evidence" value="ECO:0007669"/>
    <property type="project" value="UniProtKB-UniRule"/>
</dbReference>
<comment type="similarity">
    <text evidence="4 6">Belongs to the GART family.</text>
</comment>
<dbReference type="UniPathway" id="UPA00074">
    <property type="reaction ID" value="UER00126"/>
</dbReference>
<dbReference type="FunFam" id="3.40.50.170:FF:000007">
    <property type="entry name" value="Phosphoribosylglycinamide formyltransferase"/>
    <property type="match status" value="1"/>
</dbReference>
<protein>
    <recommendedName>
        <fullName evidence="6">Phosphoribosylglycinamide formyltransferase</fullName>
        <ecNumber evidence="6">2.1.2.2</ecNumber>
    </recommendedName>
    <alternativeName>
        <fullName evidence="6">5'-phosphoribosylglycinamide transformylase</fullName>
    </alternativeName>
    <alternativeName>
        <fullName evidence="6">GAR transformylase</fullName>
        <shortName evidence="6">GART</shortName>
    </alternativeName>
</protein>
<comment type="pathway">
    <text evidence="1 6">Purine metabolism; IMP biosynthesis via de novo pathway; N(2)-formyl-N(1)-(5-phospho-D-ribosyl)glycinamide from N(1)-(5-phospho-D-ribosyl)glycinamide (10-formyl THF route): step 1/1.</text>
</comment>
<keyword evidence="3 6" id="KW-0658">Purine biosynthesis</keyword>
<dbReference type="RefSeq" id="WP_066158506.1">
    <property type="nucleotide sequence ID" value="NZ_CP020814.1"/>
</dbReference>
<comment type="function">
    <text evidence="6">Catalyzes the transfer of a formyl group from 10-formyltetrahydrofolate to 5-phospho-ribosyl-glycinamide (GAR), producing 5-phospho-ribosyl-N-formylglycinamide (FGAR) and tetrahydrofolate.</text>
</comment>
<keyword evidence="2 6" id="KW-0808">Transferase</keyword>
<name>A0A1X9M5J0_9BACI</name>
<evidence type="ECO:0000256" key="6">
    <source>
        <dbReference type="HAMAP-Rule" id="MF_01930"/>
    </source>
</evidence>
<feature type="site" description="Raises pKa of active site His" evidence="6">
    <location>
        <position position="144"/>
    </location>
</feature>
<dbReference type="Proteomes" id="UP000193006">
    <property type="component" value="Chromosome"/>
</dbReference>
<dbReference type="SUPFAM" id="SSF53328">
    <property type="entry name" value="Formyltransferase"/>
    <property type="match status" value="1"/>
</dbReference>
<evidence type="ECO:0000256" key="5">
    <source>
        <dbReference type="ARBA" id="ARBA00047664"/>
    </source>
</evidence>
<dbReference type="HAMAP" id="MF_01930">
    <property type="entry name" value="PurN"/>
    <property type="match status" value="1"/>
</dbReference>
<evidence type="ECO:0000256" key="2">
    <source>
        <dbReference type="ARBA" id="ARBA00022679"/>
    </source>
</evidence>
<feature type="binding site" evidence="6">
    <location>
        <position position="64"/>
    </location>
    <ligand>
        <name>(6R)-10-formyltetrahydrofolate</name>
        <dbReference type="ChEBI" id="CHEBI:195366"/>
    </ligand>
</feature>
<dbReference type="KEGG" id="bkw:BkAM31D_01950"/>
<feature type="domain" description="Formyl transferase N-terminal" evidence="7">
    <location>
        <begin position="1"/>
        <end position="181"/>
    </location>
</feature>
<dbReference type="InterPro" id="IPR002376">
    <property type="entry name" value="Formyl_transf_N"/>
</dbReference>
<dbReference type="PANTHER" id="PTHR43369:SF2">
    <property type="entry name" value="PHOSPHORIBOSYLGLYCINAMIDE FORMYLTRANSFERASE"/>
    <property type="match status" value="1"/>
</dbReference>
<dbReference type="NCBIfam" id="TIGR00639">
    <property type="entry name" value="PurN"/>
    <property type="match status" value="1"/>
</dbReference>
<evidence type="ECO:0000256" key="4">
    <source>
        <dbReference type="ARBA" id="ARBA00038440"/>
    </source>
</evidence>
<keyword evidence="9" id="KW-1185">Reference proteome</keyword>
<evidence type="ECO:0000313" key="8">
    <source>
        <dbReference type="EMBL" id="ARK28706.1"/>
    </source>
</evidence>
<comment type="catalytic activity">
    <reaction evidence="5 6">
        <text>N(1)-(5-phospho-beta-D-ribosyl)glycinamide + (6R)-10-formyltetrahydrofolate = N(2)-formyl-N(1)-(5-phospho-beta-D-ribosyl)glycinamide + (6S)-5,6,7,8-tetrahydrofolate + H(+)</text>
        <dbReference type="Rhea" id="RHEA:15053"/>
        <dbReference type="ChEBI" id="CHEBI:15378"/>
        <dbReference type="ChEBI" id="CHEBI:57453"/>
        <dbReference type="ChEBI" id="CHEBI:143788"/>
        <dbReference type="ChEBI" id="CHEBI:147286"/>
        <dbReference type="ChEBI" id="CHEBI:195366"/>
        <dbReference type="EC" id="2.1.2.2"/>
    </reaction>
</comment>
<feature type="binding site" evidence="6">
    <location>
        <begin position="11"/>
        <end position="13"/>
    </location>
    <ligand>
        <name>N(1)-(5-phospho-beta-D-ribosyl)glycinamide</name>
        <dbReference type="ChEBI" id="CHEBI:143788"/>
    </ligand>
</feature>
<dbReference type="GO" id="GO:0004644">
    <property type="term" value="F:phosphoribosylglycinamide formyltransferase activity"/>
    <property type="evidence" value="ECO:0007669"/>
    <property type="project" value="UniProtKB-UniRule"/>
</dbReference>
<dbReference type="GO" id="GO:0005829">
    <property type="term" value="C:cytosol"/>
    <property type="evidence" value="ECO:0007669"/>
    <property type="project" value="TreeGrafter"/>
</dbReference>
<gene>
    <name evidence="6 8" type="primary">purN</name>
    <name evidence="8" type="ORF">BkAM31D_01950</name>
</gene>
<dbReference type="CDD" id="cd08645">
    <property type="entry name" value="FMT_core_GART"/>
    <property type="match status" value="1"/>
</dbReference>
<dbReference type="InterPro" id="IPR004607">
    <property type="entry name" value="GART"/>
</dbReference>
<dbReference type="STRING" id="199441.BkAM31D_01950"/>
<dbReference type="EC" id="2.1.2.2" evidence="6"/>
<dbReference type="AlphaFoldDB" id="A0A1X9M5J0"/>
<feature type="binding site" evidence="6">
    <location>
        <position position="106"/>
    </location>
    <ligand>
        <name>(6R)-10-formyltetrahydrofolate</name>
        <dbReference type="ChEBI" id="CHEBI:195366"/>
    </ligand>
</feature>
<evidence type="ECO:0000256" key="3">
    <source>
        <dbReference type="ARBA" id="ARBA00022755"/>
    </source>
</evidence>
<dbReference type="EMBL" id="CP020814">
    <property type="protein sequence ID" value="ARK28706.1"/>
    <property type="molecule type" value="Genomic_DNA"/>
</dbReference>
<dbReference type="Pfam" id="PF00551">
    <property type="entry name" value="Formyl_trans_N"/>
    <property type="match status" value="1"/>
</dbReference>
<organism evidence="8 9">
    <name type="scientific">Halalkalibacter krulwichiae</name>
    <dbReference type="NCBI Taxonomy" id="199441"/>
    <lineage>
        <taxon>Bacteria</taxon>
        <taxon>Bacillati</taxon>
        <taxon>Bacillota</taxon>
        <taxon>Bacilli</taxon>
        <taxon>Bacillales</taxon>
        <taxon>Bacillaceae</taxon>
        <taxon>Halalkalibacter</taxon>
    </lineage>
</organism>
<accession>A0A1X9M5J0</accession>
<feature type="active site" description="Proton donor" evidence="6">
    <location>
        <position position="108"/>
    </location>
</feature>
<evidence type="ECO:0000256" key="1">
    <source>
        <dbReference type="ARBA" id="ARBA00005054"/>
    </source>
</evidence>
<dbReference type="PANTHER" id="PTHR43369">
    <property type="entry name" value="PHOSPHORIBOSYLGLYCINAMIDE FORMYLTRANSFERASE"/>
    <property type="match status" value="1"/>
</dbReference>
<evidence type="ECO:0000313" key="9">
    <source>
        <dbReference type="Proteomes" id="UP000193006"/>
    </source>
</evidence>
<dbReference type="PROSITE" id="PS00373">
    <property type="entry name" value="GART"/>
    <property type="match status" value="1"/>
</dbReference>
<proteinExistence type="inferred from homology"/>